<keyword evidence="2" id="KW-0808">Transferase</keyword>
<keyword evidence="2" id="KW-0695">RNA-directed DNA polymerase</keyword>
<protein>
    <submittedName>
        <fullName evidence="2">RNA-directed DNA polymerase from mobile element jockey</fullName>
    </submittedName>
</protein>
<gene>
    <name evidence="2" type="primary">pol</name>
    <name evidence="2" type="ORF">EVAR_29876_1</name>
</gene>
<proteinExistence type="predicted"/>
<dbReference type="AlphaFoldDB" id="A0A4C1V6N8"/>
<organism evidence="2 3">
    <name type="scientific">Eumeta variegata</name>
    <name type="common">Bagworm moth</name>
    <name type="synonym">Eumeta japonica</name>
    <dbReference type="NCBI Taxonomy" id="151549"/>
    <lineage>
        <taxon>Eukaryota</taxon>
        <taxon>Metazoa</taxon>
        <taxon>Ecdysozoa</taxon>
        <taxon>Arthropoda</taxon>
        <taxon>Hexapoda</taxon>
        <taxon>Insecta</taxon>
        <taxon>Pterygota</taxon>
        <taxon>Neoptera</taxon>
        <taxon>Endopterygota</taxon>
        <taxon>Lepidoptera</taxon>
        <taxon>Glossata</taxon>
        <taxon>Ditrysia</taxon>
        <taxon>Tineoidea</taxon>
        <taxon>Psychidae</taxon>
        <taxon>Oiketicinae</taxon>
        <taxon>Eumeta</taxon>
    </lineage>
</organism>
<keyword evidence="3" id="KW-1185">Reference proteome</keyword>
<dbReference type="GO" id="GO:0003964">
    <property type="term" value="F:RNA-directed DNA polymerase activity"/>
    <property type="evidence" value="ECO:0007669"/>
    <property type="project" value="UniProtKB-KW"/>
</dbReference>
<dbReference type="Proteomes" id="UP000299102">
    <property type="component" value="Unassembled WGS sequence"/>
</dbReference>
<comment type="caution">
    <text evidence="2">The sequence shown here is derived from an EMBL/GenBank/DDBJ whole genome shotgun (WGS) entry which is preliminary data.</text>
</comment>
<accession>A0A4C1V6N8</accession>
<dbReference type="STRING" id="151549.A0A4C1V6N8"/>
<reference evidence="2 3" key="1">
    <citation type="journal article" date="2019" name="Commun. Biol.">
        <title>The bagworm genome reveals a unique fibroin gene that provides high tensile strength.</title>
        <authorList>
            <person name="Kono N."/>
            <person name="Nakamura H."/>
            <person name="Ohtoshi R."/>
            <person name="Tomita M."/>
            <person name="Numata K."/>
            <person name="Arakawa K."/>
        </authorList>
    </citation>
    <scope>NUCLEOTIDE SEQUENCE [LARGE SCALE GENOMIC DNA]</scope>
</reference>
<sequence>MLGLYADDSAYFTLSRRADLAVKMIQYVFDLLPEFLDKWRMAVNVSKTAALLTGCQRIMPNQLRLIGQTVEWRTCVRYLSVHIDRSLRMISQMDYVIQMSRTARAKVRPILASRLPITTKIVILKSYICSRLNYTAPAWYALCSELQRQRLQAQQNIGLRMFAGAGWYVKNDVIARDLKVATLEDFIKVLARRAFSHADADLYT</sequence>
<dbReference type="OrthoDB" id="10065625at2759"/>
<dbReference type="PROSITE" id="PS50878">
    <property type="entry name" value="RT_POL"/>
    <property type="match status" value="1"/>
</dbReference>
<name>A0A4C1V6N8_EUMVA</name>
<dbReference type="InterPro" id="IPR000477">
    <property type="entry name" value="RT_dom"/>
</dbReference>
<keyword evidence="2" id="KW-0548">Nucleotidyltransferase</keyword>
<dbReference type="EMBL" id="BGZK01000289">
    <property type="protein sequence ID" value="GBP34481.1"/>
    <property type="molecule type" value="Genomic_DNA"/>
</dbReference>
<evidence type="ECO:0000313" key="2">
    <source>
        <dbReference type="EMBL" id="GBP34481.1"/>
    </source>
</evidence>
<feature type="domain" description="Reverse transcriptase" evidence="1">
    <location>
        <begin position="1"/>
        <end position="70"/>
    </location>
</feature>
<evidence type="ECO:0000259" key="1">
    <source>
        <dbReference type="PROSITE" id="PS50878"/>
    </source>
</evidence>
<evidence type="ECO:0000313" key="3">
    <source>
        <dbReference type="Proteomes" id="UP000299102"/>
    </source>
</evidence>